<name>A0A163IQ55_ABSGL</name>
<protein>
    <recommendedName>
        <fullName evidence="14">Mitochondrial carrier</fullName>
    </recommendedName>
</protein>
<comment type="subcellular location">
    <subcellularLocation>
        <location evidence="1">Mitochondrion membrane</location>
        <topology evidence="1">Multi-pass membrane protein</topology>
    </subcellularLocation>
</comment>
<evidence type="ECO:0000256" key="2">
    <source>
        <dbReference type="ARBA" id="ARBA00006375"/>
    </source>
</evidence>
<evidence type="ECO:0000256" key="8">
    <source>
        <dbReference type="ARBA" id="ARBA00023136"/>
    </source>
</evidence>
<keyword evidence="4 9" id="KW-0812">Transmembrane</keyword>
<dbReference type="InterPro" id="IPR018108">
    <property type="entry name" value="MCP_transmembrane"/>
</dbReference>
<keyword evidence="3 10" id="KW-0813">Transport</keyword>
<dbReference type="OrthoDB" id="250329at2759"/>
<dbReference type="InterPro" id="IPR023395">
    <property type="entry name" value="MCP_dom_sf"/>
</dbReference>
<organism evidence="12">
    <name type="scientific">Absidia glauca</name>
    <name type="common">Pin mould</name>
    <dbReference type="NCBI Taxonomy" id="4829"/>
    <lineage>
        <taxon>Eukaryota</taxon>
        <taxon>Fungi</taxon>
        <taxon>Fungi incertae sedis</taxon>
        <taxon>Mucoromycota</taxon>
        <taxon>Mucoromycotina</taxon>
        <taxon>Mucoromycetes</taxon>
        <taxon>Mucorales</taxon>
        <taxon>Cunninghamellaceae</taxon>
        <taxon>Absidia</taxon>
    </lineage>
</organism>
<dbReference type="GO" id="GO:0031966">
    <property type="term" value="C:mitochondrial membrane"/>
    <property type="evidence" value="ECO:0007669"/>
    <property type="project" value="UniProtKB-SubCell"/>
</dbReference>
<dbReference type="GO" id="GO:0005381">
    <property type="term" value="F:iron ion transmembrane transporter activity"/>
    <property type="evidence" value="ECO:0007669"/>
    <property type="project" value="UniProtKB-ARBA"/>
</dbReference>
<dbReference type="Gene3D" id="1.50.40.10">
    <property type="entry name" value="Mitochondrial carrier domain"/>
    <property type="match status" value="1"/>
</dbReference>
<keyword evidence="6 11" id="KW-1133">Transmembrane helix</keyword>
<dbReference type="AlphaFoldDB" id="A0A163IQ55"/>
<reference evidence="12" key="1">
    <citation type="submission" date="2016-04" db="EMBL/GenBank/DDBJ databases">
        <authorList>
            <person name="Evans L.H."/>
            <person name="Alamgir A."/>
            <person name="Owens N."/>
            <person name="Weber N.D."/>
            <person name="Virtaneva K."/>
            <person name="Barbian K."/>
            <person name="Babar A."/>
            <person name="Rosenke K."/>
        </authorList>
    </citation>
    <scope>NUCLEOTIDE SEQUENCE [LARGE SCALE GENOMIC DNA]</scope>
    <source>
        <strain evidence="12">CBS 101.48</strain>
    </source>
</reference>
<feature type="transmembrane region" description="Helical" evidence="11">
    <location>
        <begin position="93"/>
        <end position="112"/>
    </location>
</feature>
<gene>
    <name evidence="12" type="primary">ABSGL_00059.1 scaffold 129</name>
</gene>
<dbReference type="PANTHER" id="PTHR45758">
    <property type="entry name" value="MITOFERRIN-1-RELATED"/>
    <property type="match status" value="1"/>
</dbReference>
<evidence type="ECO:0000313" key="12">
    <source>
        <dbReference type="EMBL" id="SAL94773.1"/>
    </source>
</evidence>
<evidence type="ECO:0000256" key="10">
    <source>
        <dbReference type="RuleBase" id="RU000488"/>
    </source>
</evidence>
<comment type="similarity">
    <text evidence="2 10">Belongs to the mitochondrial carrier (TC 2.A.29) family.</text>
</comment>
<dbReference type="PRINTS" id="PR00926">
    <property type="entry name" value="MITOCARRIER"/>
</dbReference>
<evidence type="ECO:0000256" key="11">
    <source>
        <dbReference type="SAM" id="Phobius"/>
    </source>
</evidence>
<evidence type="ECO:0000256" key="7">
    <source>
        <dbReference type="ARBA" id="ARBA00023128"/>
    </source>
</evidence>
<keyword evidence="13" id="KW-1185">Reference proteome</keyword>
<proteinExistence type="inferred from homology"/>
<dbReference type="EMBL" id="LT549931">
    <property type="protein sequence ID" value="SAL94773.1"/>
    <property type="molecule type" value="Genomic_DNA"/>
</dbReference>
<sequence>MAIDLYFLFASSVAAVVARLVTHPIDTIKIRIQACTHKTSVKEVLMDHSFLSLFDGLCVTLIMCVPALSVYLSTYDAMKSILSTQLDWSTTSIWTHLVSGCMAEVLAGIFFTPMEVVKGRMQNQHLSADDNDSLLLPKPFDTTTTGLIRSIYTKDGCQGFYKGYWITLFVFVPQTVIYFVLYERLKLLMVPGLPAYLICSIVASTISVAVCNPLDVIKTRQQVGNNEAGVWTIACDMYRTEGLDSFTKGTLTRIVWGAPMTTISMCVFEVLKDWHTLKV</sequence>
<evidence type="ECO:0008006" key="14">
    <source>
        <dbReference type="Google" id="ProtNLM"/>
    </source>
</evidence>
<evidence type="ECO:0000256" key="4">
    <source>
        <dbReference type="ARBA" id="ARBA00022692"/>
    </source>
</evidence>
<dbReference type="PROSITE" id="PS50920">
    <property type="entry name" value="SOLCAR"/>
    <property type="match status" value="3"/>
</dbReference>
<feature type="transmembrane region" description="Helical" evidence="11">
    <location>
        <begin position="6"/>
        <end position="22"/>
    </location>
</feature>
<dbReference type="PANTHER" id="PTHR45758:SF3">
    <property type="entry name" value="MITOCHONDRIAL SUBSTRATE CARRIER FAMILY PROTEIN E"/>
    <property type="match status" value="1"/>
</dbReference>
<feature type="repeat" description="Solcar" evidence="9">
    <location>
        <begin position="191"/>
        <end position="274"/>
    </location>
</feature>
<dbReference type="SUPFAM" id="SSF103506">
    <property type="entry name" value="Mitochondrial carrier"/>
    <property type="match status" value="1"/>
</dbReference>
<evidence type="ECO:0000256" key="3">
    <source>
        <dbReference type="ARBA" id="ARBA00022448"/>
    </source>
</evidence>
<dbReference type="STRING" id="4829.A0A163IQ55"/>
<feature type="repeat" description="Solcar" evidence="9">
    <location>
        <begin position="91"/>
        <end position="188"/>
    </location>
</feature>
<evidence type="ECO:0000256" key="9">
    <source>
        <dbReference type="PROSITE-ProRule" id="PRU00282"/>
    </source>
</evidence>
<evidence type="ECO:0000313" key="13">
    <source>
        <dbReference type="Proteomes" id="UP000078561"/>
    </source>
</evidence>
<dbReference type="Proteomes" id="UP000078561">
    <property type="component" value="Unassembled WGS sequence"/>
</dbReference>
<dbReference type="InterPro" id="IPR002067">
    <property type="entry name" value="MCP"/>
</dbReference>
<evidence type="ECO:0000256" key="1">
    <source>
        <dbReference type="ARBA" id="ARBA00004225"/>
    </source>
</evidence>
<feature type="transmembrane region" description="Helical" evidence="11">
    <location>
        <begin position="193"/>
        <end position="211"/>
    </location>
</feature>
<feature type="transmembrane region" description="Helical" evidence="11">
    <location>
        <begin position="50"/>
        <end position="73"/>
    </location>
</feature>
<accession>A0A163IQ55</accession>
<keyword evidence="8 9" id="KW-0472">Membrane</keyword>
<evidence type="ECO:0000256" key="6">
    <source>
        <dbReference type="ARBA" id="ARBA00022989"/>
    </source>
</evidence>
<feature type="repeat" description="Solcar" evidence="9">
    <location>
        <begin position="2"/>
        <end position="81"/>
    </location>
</feature>
<keyword evidence="7" id="KW-0496">Mitochondrion</keyword>
<evidence type="ECO:0000256" key="5">
    <source>
        <dbReference type="ARBA" id="ARBA00022737"/>
    </source>
</evidence>
<feature type="transmembrane region" description="Helical" evidence="11">
    <location>
        <begin position="163"/>
        <end position="181"/>
    </location>
</feature>
<keyword evidence="5" id="KW-0677">Repeat</keyword>
<dbReference type="OMA" id="RIQACTH"/>
<dbReference type="InParanoid" id="A0A163IQ55"/>
<dbReference type="Pfam" id="PF00153">
    <property type="entry name" value="Mito_carr"/>
    <property type="match status" value="3"/>
</dbReference>